<accession>A0A4Y2K218</accession>
<reference evidence="1 2" key="1">
    <citation type="journal article" date="2019" name="Sci. Rep.">
        <title>Orb-weaving spider Araneus ventricosus genome elucidates the spidroin gene catalogue.</title>
        <authorList>
            <person name="Kono N."/>
            <person name="Nakamura H."/>
            <person name="Ohtoshi R."/>
            <person name="Moran D.A.P."/>
            <person name="Shinohara A."/>
            <person name="Yoshida Y."/>
            <person name="Fujiwara M."/>
            <person name="Mori M."/>
            <person name="Tomita M."/>
            <person name="Arakawa K."/>
        </authorList>
    </citation>
    <scope>NUCLEOTIDE SEQUENCE [LARGE SCALE GENOMIC DNA]</scope>
</reference>
<proteinExistence type="predicted"/>
<dbReference type="EMBL" id="BGPR01004102">
    <property type="protein sequence ID" value="GBM95935.1"/>
    <property type="molecule type" value="Genomic_DNA"/>
</dbReference>
<evidence type="ECO:0000313" key="2">
    <source>
        <dbReference type="Proteomes" id="UP000499080"/>
    </source>
</evidence>
<name>A0A4Y2K218_ARAVE</name>
<gene>
    <name evidence="1" type="ORF">AVEN_85284_1</name>
</gene>
<keyword evidence="2" id="KW-1185">Reference proteome</keyword>
<sequence length="108" mass="12926">MPPLLDKLLFLYLKKLDDFGTVRDNQLQLFKRLNAGINVEISPEHAQNSDCWLVFISPKRSKYSKFWSLYHRSSRPTIRADNSWFKENLRSEYARRQISPRLYQSKCD</sequence>
<comment type="caution">
    <text evidence="1">The sequence shown here is derived from an EMBL/GenBank/DDBJ whole genome shotgun (WGS) entry which is preliminary data.</text>
</comment>
<evidence type="ECO:0000313" key="1">
    <source>
        <dbReference type="EMBL" id="GBM95935.1"/>
    </source>
</evidence>
<protein>
    <submittedName>
        <fullName evidence="1">Uncharacterized protein</fullName>
    </submittedName>
</protein>
<dbReference type="Proteomes" id="UP000499080">
    <property type="component" value="Unassembled WGS sequence"/>
</dbReference>
<organism evidence="1 2">
    <name type="scientific">Araneus ventricosus</name>
    <name type="common">Orbweaver spider</name>
    <name type="synonym">Epeira ventricosa</name>
    <dbReference type="NCBI Taxonomy" id="182803"/>
    <lineage>
        <taxon>Eukaryota</taxon>
        <taxon>Metazoa</taxon>
        <taxon>Ecdysozoa</taxon>
        <taxon>Arthropoda</taxon>
        <taxon>Chelicerata</taxon>
        <taxon>Arachnida</taxon>
        <taxon>Araneae</taxon>
        <taxon>Araneomorphae</taxon>
        <taxon>Entelegynae</taxon>
        <taxon>Araneoidea</taxon>
        <taxon>Araneidae</taxon>
        <taxon>Araneus</taxon>
    </lineage>
</organism>
<dbReference type="AlphaFoldDB" id="A0A4Y2K218"/>